<dbReference type="InterPro" id="IPR009370">
    <property type="entry name" value="YutD-like"/>
</dbReference>
<feature type="region of interest" description="Disordered" evidence="1">
    <location>
        <begin position="129"/>
        <end position="198"/>
    </location>
</feature>
<dbReference type="Gene3D" id="3.50.4.20">
    <property type="match status" value="1"/>
</dbReference>
<dbReference type="Pfam" id="PF06265">
    <property type="entry name" value="YutD-like"/>
    <property type="match status" value="1"/>
</dbReference>
<keyword evidence="3" id="KW-1185">Reference proteome</keyword>
<protein>
    <submittedName>
        <fullName evidence="2">YutD family protein</fullName>
    </submittedName>
</protein>
<feature type="compositionally biased region" description="Basic residues" evidence="1">
    <location>
        <begin position="138"/>
        <end position="152"/>
    </location>
</feature>
<sequence>MSKNPQIKDETTEKINELLDEAISTPEPVRYVRIVDGQLMINGVDYEVVKDHKEAFDVDKLNDCYSDILNKYDYIVGDWGYDQLRLRGFYRDNNHQANRDQLISTFEDYLYEYCNFGCAYFILKRTGAPYKPKETGHKNTKRKNRSRRRSAPRRNSNQGTNNTKKTNSNSNNKNNHKTNNQEQRKQQKFTVRRLDETK</sequence>
<gene>
    <name evidence="2" type="ORF">ACFQ5M_06310</name>
</gene>
<evidence type="ECO:0000256" key="1">
    <source>
        <dbReference type="SAM" id="MobiDB-lite"/>
    </source>
</evidence>
<dbReference type="InterPro" id="IPR038141">
    <property type="entry name" value="YutD-like_sf"/>
</dbReference>
<proteinExistence type="predicted"/>
<comment type="caution">
    <text evidence="2">The sequence shown here is derived from an EMBL/GenBank/DDBJ whole genome shotgun (WGS) entry which is preliminary data.</text>
</comment>
<name>A0ABW4J6Y1_9LACO</name>
<dbReference type="RefSeq" id="WP_125713685.1">
    <property type="nucleotide sequence ID" value="NZ_JBHTOP010000022.1"/>
</dbReference>
<feature type="compositionally biased region" description="Low complexity" evidence="1">
    <location>
        <begin position="153"/>
        <end position="180"/>
    </location>
</feature>
<dbReference type="Proteomes" id="UP001597267">
    <property type="component" value="Unassembled WGS sequence"/>
</dbReference>
<accession>A0ABW4J6Y1</accession>
<organism evidence="2 3">
    <name type="scientific">Agrilactobacillus yilanensis</name>
    <dbReference type="NCBI Taxonomy" id="2485997"/>
    <lineage>
        <taxon>Bacteria</taxon>
        <taxon>Bacillati</taxon>
        <taxon>Bacillota</taxon>
        <taxon>Bacilli</taxon>
        <taxon>Lactobacillales</taxon>
        <taxon>Lactobacillaceae</taxon>
        <taxon>Agrilactobacillus</taxon>
    </lineage>
</organism>
<dbReference type="PIRSF" id="PIRSF012565">
    <property type="entry name" value="DUF1027"/>
    <property type="match status" value="1"/>
</dbReference>
<evidence type="ECO:0000313" key="2">
    <source>
        <dbReference type="EMBL" id="MFD1671698.1"/>
    </source>
</evidence>
<reference evidence="3" key="1">
    <citation type="journal article" date="2019" name="Int. J. Syst. Evol. Microbiol.">
        <title>The Global Catalogue of Microorganisms (GCM) 10K type strain sequencing project: providing services to taxonomists for standard genome sequencing and annotation.</title>
        <authorList>
            <consortium name="The Broad Institute Genomics Platform"/>
            <consortium name="The Broad Institute Genome Sequencing Center for Infectious Disease"/>
            <person name="Wu L."/>
            <person name="Ma J."/>
        </authorList>
    </citation>
    <scope>NUCLEOTIDE SEQUENCE [LARGE SCALE GENOMIC DNA]</scope>
    <source>
        <strain evidence="3">CCM 8896</strain>
    </source>
</reference>
<evidence type="ECO:0000313" key="3">
    <source>
        <dbReference type="Proteomes" id="UP001597267"/>
    </source>
</evidence>
<dbReference type="EMBL" id="JBHTOP010000022">
    <property type="protein sequence ID" value="MFD1671698.1"/>
    <property type="molecule type" value="Genomic_DNA"/>
</dbReference>